<feature type="region of interest" description="Disordered" evidence="1">
    <location>
        <begin position="1"/>
        <end position="24"/>
    </location>
</feature>
<dbReference type="AlphaFoldDB" id="A0A9X5AV71"/>
<reference evidence="3 4" key="1">
    <citation type="submission" date="2019-11" db="EMBL/GenBank/DDBJ databases">
        <title>Whole-genome sequence of Rhodoplanes serenus DSM 18633, type strain.</title>
        <authorList>
            <person name="Kyndt J.A."/>
            <person name="Meyer T.E."/>
        </authorList>
    </citation>
    <scope>NUCLEOTIDE SEQUENCE [LARGE SCALE GENOMIC DNA]</scope>
    <source>
        <strain evidence="3 4">DSM 18633</strain>
    </source>
</reference>
<proteinExistence type="predicted"/>
<dbReference type="Pfam" id="PF03483">
    <property type="entry name" value="B3_4"/>
    <property type="match status" value="1"/>
</dbReference>
<sequence>MPAERPRRSVQGRDSWPLDEQVDDGHGRAVVHGRFRSSAMTVPAASLSISIDPAVRAACPGLALGIVTADVVNGIDDVALGAELDACAAAVRAALTIEGIATLPAVLALRRAYRAFGKDPARYRGSQEALLRRILKGLALYRINTVVDINNLVSIESRQSLGVYDRDRIDGDAVVMRVAVAGETYKGIGKDVLNLEGLPVYVDAAGPFGSPTSDSERAMVTAATRRILLVVTAFGGADGLPATLDRVAGLLRRYAQAQLIETAIVA</sequence>
<dbReference type="SMART" id="SM00873">
    <property type="entry name" value="B3_4"/>
    <property type="match status" value="1"/>
</dbReference>
<name>A0A9X5AV71_9BRAD</name>
<dbReference type="InterPro" id="IPR020825">
    <property type="entry name" value="Phe-tRNA_synthase-like_B3/B4"/>
</dbReference>
<evidence type="ECO:0000313" key="4">
    <source>
        <dbReference type="Proteomes" id="UP000438991"/>
    </source>
</evidence>
<dbReference type="EMBL" id="WNKV01000019">
    <property type="protein sequence ID" value="MTW18693.1"/>
    <property type="molecule type" value="Genomic_DNA"/>
</dbReference>
<evidence type="ECO:0000256" key="1">
    <source>
        <dbReference type="SAM" id="MobiDB-lite"/>
    </source>
</evidence>
<dbReference type="PANTHER" id="PTHR39209:SF2">
    <property type="entry name" value="CYTOPLASMIC PROTEIN"/>
    <property type="match status" value="1"/>
</dbReference>
<dbReference type="GO" id="GO:0003723">
    <property type="term" value="F:RNA binding"/>
    <property type="evidence" value="ECO:0007669"/>
    <property type="project" value="InterPro"/>
</dbReference>
<dbReference type="InterPro" id="IPR005146">
    <property type="entry name" value="B3/B4_tRNA-bd"/>
</dbReference>
<dbReference type="Proteomes" id="UP000438991">
    <property type="component" value="Unassembled WGS sequence"/>
</dbReference>
<dbReference type="Gene3D" id="3.50.40.10">
    <property type="entry name" value="Phenylalanyl-trna Synthetase, Chain B, domain 3"/>
    <property type="match status" value="1"/>
</dbReference>
<accession>A0A9X5AV71</accession>
<evidence type="ECO:0000259" key="2">
    <source>
        <dbReference type="SMART" id="SM00873"/>
    </source>
</evidence>
<dbReference type="SUPFAM" id="SSF56037">
    <property type="entry name" value="PheT/TilS domain"/>
    <property type="match status" value="1"/>
</dbReference>
<evidence type="ECO:0000313" key="3">
    <source>
        <dbReference type="EMBL" id="MTW18693.1"/>
    </source>
</evidence>
<dbReference type="PANTHER" id="PTHR39209">
    <property type="match status" value="1"/>
</dbReference>
<comment type="caution">
    <text evidence="3">The sequence shown here is derived from an EMBL/GenBank/DDBJ whole genome shotgun (WGS) entry which is preliminary data.</text>
</comment>
<organism evidence="3 4">
    <name type="scientific">Rhodoplanes serenus</name>
    <dbReference type="NCBI Taxonomy" id="200615"/>
    <lineage>
        <taxon>Bacteria</taxon>
        <taxon>Pseudomonadati</taxon>
        <taxon>Pseudomonadota</taxon>
        <taxon>Alphaproteobacteria</taxon>
        <taxon>Hyphomicrobiales</taxon>
        <taxon>Nitrobacteraceae</taxon>
        <taxon>Rhodoplanes</taxon>
    </lineage>
</organism>
<protein>
    <recommendedName>
        <fullName evidence="2">B3/B4 tRNA-binding domain-containing protein</fullName>
    </recommendedName>
</protein>
<dbReference type="GO" id="GO:0004826">
    <property type="term" value="F:phenylalanine-tRNA ligase activity"/>
    <property type="evidence" value="ECO:0007669"/>
    <property type="project" value="InterPro"/>
</dbReference>
<feature type="domain" description="B3/B4 tRNA-binding" evidence="2">
    <location>
        <begin position="107"/>
        <end position="256"/>
    </location>
</feature>
<gene>
    <name evidence="3" type="ORF">GJ689_21055</name>
</gene>